<dbReference type="KEGG" id="ote:Oter_1996"/>
<dbReference type="InterPro" id="IPR011048">
    <property type="entry name" value="Haem_d1_sf"/>
</dbReference>
<dbReference type="eggNOG" id="COG3209">
    <property type="taxonomic scope" value="Bacteria"/>
</dbReference>
<dbReference type="Proteomes" id="UP000007013">
    <property type="component" value="Chromosome"/>
</dbReference>
<dbReference type="SUPFAM" id="SSF51004">
    <property type="entry name" value="C-terminal (heme d1) domain of cytochrome cd1-nitrite reductase"/>
    <property type="match status" value="1"/>
</dbReference>
<accession>B1ZYP3</accession>
<dbReference type="HOGENOM" id="CLU_321806_0_0_0"/>
<proteinExistence type="predicted"/>
<keyword evidence="4" id="KW-1185">Reference proteome</keyword>
<evidence type="ECO:0000313" key="4">
    <source>
        <dbReference type="Proteomes" id="UP000007013"/>
    </source>
</evidence>
<feature type="chain" id="PRO_5002774606" evidence="2">
    <location>
        <begin position="25"/>
        <end position="900"/>
    </location>
</feature>
<evidence type="ECO:0000256" key="1">
    <source>
        <dbReference type="SAM" id="MobiDB-lite"/>
    </source>
</evidence>
<organism evidence="3 4">
    <name type="scientific">Opitutus terrae (strain DSM 11246 / JCM 15787 / PB90-1)</name>
    <dbReference type="NCBI Taxonomy" id="452637"/>
    <lineage>
        <taxon>Bacteria</taxon>
        <taxon>Pseudomonadati</taxon>
        <taxon>Verrucomicrobiota</taxon>
        <taxon>Opitutia</taxon>
        <taxon>Opitutales</taxon>
        <taxon>Opitutaceae</taxon>
        <taxon>Opitutus</taxon>
    </lineage>
</organism>
<dbReference type="OrthoDB" id="7432468at2"/>
<protein>
    <submittedName>
        <fullName evidence="3">Uncharacterized protein</fullName>
    </submittedName>
</protein>
<evidence type="ECO:0000256" key="2">
    <source>
        <dbReference type="SAM" id="SignalP"/>
    </source>
</evidence>
<name>B1ZYP3_OPITP</name>
<feature type="signal peptide" evidence="2">
    <location>
        <begin position="1"/>
        <end position="24"/>
    </location>
</feature>
<dbReference type="eggNOG" id="COG3827">
    <property type="taxonomic scope" value="Bacteria"/>
</dbReference>
<dbReference type="STRING" id="452637.Oter_1996"/>
<gene>
    <name evidence="3" type="ordered locus">Oter_1996</name>
</gene>
<reference evidence="3 4" key="1">
    <citation type="journal article" date="2011" name="J. Bacteriol.">
        <title>Genome sequence of the verrucomicrobium Opitutus terrae PB90-1, an abundant inhabitant of rice paddy soil ecosystems.</title>
        <authorList>
            <person name="van Passel M.W."/>
            <person name="Kant R."/>
            <person name="Palva A."/>
            <person name="Copeland A."/>
            <person name="Lucas S."/>
            <person name="Lapidus A."/>
            <person name="Glavina del Rio T."/>
            <person name="Pitluck S."/>
            <person name="Goltsman E."/>
            <person name="Clum A."/>
            <person name="Sun H."/>
            <person name="Schmutz J."/>
            <person name="Larimer F.W."/>
            <person name="Land M.L."/>
            <person name="Hauser L."/>
            <person name="Kyrpides N."/>
            <person name="Mikhailova N."/>
            <person name="Richardson P.P."/>
            <person name="Janssen P.H."/>
            <person name="de Vos W.M."/>
            <person name="Smidt H."/>
        </authorList>
    </citation>
    <scope>NUCLEOTIDE SEQUENCE [LARGE SCALE GENOMIC DNA]</scope>
    <source>
        <strain evidence="4">DSM 11246 / JCM 15787 / PB90-1</strain>
    </source>
</reference>
<sequence length="900" mass="96871">MTLHFGRSLVAACLLAGLVRCATAAITDSRLVNLSTRGFVGTGDDVLIAGFVVNGTGSKEVLIRAVGPSLAQAGLAGALTQPRLQVFDSTGRLIATQERWDPTLKPVFAQIGASPFAENSLDAALRLTLAAGHYTVHVSGIDGPRGIALVEVYEINGAPRLLNLSTRGRIESGDGVLIAGLVISGQGPRRVLLRAGGPALTKAGLNTVVPDPVLTLFDQQGRVVASNDDWCDSDYSTEVAMASSVTGAYAFPDASYDSALLIDLPPGAYSMHVSGLENRCGIALLEVYDVTAATGATATSMNSAAVKAEGASSRRKNPKPAPDPNSRIGTPYSASALSWARADVSARLGPTFAELNPGAADDRPTLFKQESKIAGGKYYVRINPYELGEPGTYNDYWSDTGQVGYIPNDPANDPGLDRVQVYAYYNRVFAISPRPDVASGRLHSDPQTREPRYLELNGGTPMQPVAMVRSYGMQQNEQLVIYRDGLFAVAGMQTSRGGDEKPYPGFKFPQHKVPRGIAVTTSLEFALVTIWDTERRQGQLAVVALEGKFLPFHTWPYMGLPNQGSFSDFKLLGYIDLPMKSPEAVAAASNGLWRGPSSTDGRVLSEIDLATDGHRKLVYDGAWQAVVAKSGYALVSSTEDNKIAVVDLTPLFSYMRESYLSSGDSFRRTLAERGAAPTQFPQTFEVNPAIKPKVIWETPVSEPTAVLAGQKIDRWTKDRFKAYVASRDGTVRILDVSPLMARSSWETRGQLEIMGQFQVGRNPVAMALSRHGAKDLPLIPNGSDGAQLAPDPFNNLFYVACRGERSIDAVVTWQGQGQVYRRIKDARMGDPVAVSVAIRGNIVSVADFAGQKLLSFRMGTLNDAKNDKVYPPGDPRYPYEFAGEMKLLGSPFLVNSANTN</sequence>
<dbReference type="RefSeq" id="WP_012374816.1">
    <property type="nucleotide sequence ID" value="NC_010571.1"/>
</dbReference>
<feature type="region of interest" description="Disordered" evidence="1">
    <location>
        <begin position="303"/>
        <end position="330"/>
    </location>
</feature>
<evidence type="ECO:0000313" key="3">
    <source>
        <dbReference type="EMBL" id="ACB75279.1"/>
    </source>
</evidence>
<dbReference type="AlphaFoldDB" id="B1ZYP3"/>
<keyword evidence="2" id="KW-0732">Signal</keyword>
<dbReference type="EMBL" id="CP001032">
    <property type="protein sequence ID" value="ACB75279.1"/>
    <property type="molecule type" value="Genomic_DNA"/>
</dbReference>